<dbReference type="EMBL" id="UOEW01000365">
    <property type="protein sequence ID" value="VAW42523.1"/>
    <property type="molecule type" value="Genomic_DNA"/>
</dbReference>
<sequence length="93" mass="10985">MFTLIDDWYVSKLFKKEFLIDKDVSQGKFDYWLKKYHHPNRHSKKVSAVLKTEDFKEVTLSSVSESARVSNDSVKIIEFTTPSGFELKIYERC</sequence>
<gene>
    <name evidence="1" type="ORF">MNBD_GAMMA01-244</name>
</gene>
<organism evidence="1">
    <name type="scientific">hydrothermal vent metagenome</name>
    <dbReference type="NCBI Taxonomy" id="652676"/>
    <lineage>
        <taxon>unclassified sequences</taxon>
        <taxon>metagenomes</taxon>
        <taxon>ecological metagenomes</taxon>
    </lineage>
</organism>
<evidence type="ECO:0000313" key="1">
    <source>
        <dbReference type="EMBL" id="VAW42523.1"/>
    </source>
</evidence>
<proteinExistence type="predicted"/>
<protein>
    <submittedName>
        <fullName evidence="1">Uncharacterized protein</fullName>
    </submittedName>
</protein>
<name>A0A3B0VQW7_9ZZZZ</name>
<reference evidence="1" key="1">
    <citation type="submission" date="2018-06" db="EMBL/GenBank/DDBJ databases">
        <authorList>
            <person name="Zhirakovskaya E."/>
        </authorList>
    </citation>
    <scope>NUCLEOTIDE SEQUENCE</scope>
</reference>
<accession>A0A3B0VQW7</accession>
<dbReference type="AlphaFoldDB" id="A0A3B0VQW7"/>